<name>H9ZXQ3_9REOV</name>
<evidence type="ECO:0000313" key="8">
    <source>
        <dbReference type="Proteomes" id="UP000169453"/>
    </source>
</evidence>
<evidence type="ECO:0000256" key="2">
    <source>
        <dbReference type="ARBA" id="ARBA00008722"/>
    </source>
</evidence>
<evidence type="ECO:0000256" key="6">
    <source>
        <dbReference type="ARBA" id="ARBA00022996"/>
    </source>
</evidence>
<reference evidence="7 8" key="1">
    <citation type="journal article" date="2012" name="PLoS ONE">
        <title>Full Genome Sequencing and Genetic Characterization of Eubenangee Viruses Identify Pata Virus as a Distinct Species within the Genus Orbivirus.</title>
        <authorList>
            <person name="Belaganahalli M.N."/>
            <person name="Maan S."/>
            <person name="Maan N.S."/>
            <person name="Nomikou K."/>
            <person name="Pritchard I."/>
            <person name="Lunt R."/>
            <person name="Kirkland P.D."/>
            <person name="Attoui H."/>
            <person name="Brownlie J."/>
            <person name="Mertens P.P."/>
        </authorList>
    </citation>
    <scope>NUCLEOTIDE SEQUENCE [LARGE SCALE GENOMIC DNA]</scope>
    <source>
        <strain evidence="7">AUS1978/03</strain>
    </source>
</reference>
<evidence type="ECO:0000313" key="7">
    <source>
        <dbReference type="EMBL" id="AFH41500.1"/>
    </source>
</evidence>
<sequence length="975" mass="112765">MASELAIAVVGEIPTNCEELFDPYDIVVETSKRLSEIVVSTPSGVYKRWKIEETVDQKGVAVGGRDDEFDKILTRKGDVKGETCVMPSHLRLAMKQYANRERGNVSDKDLEKEILWLDDNQVVRMKESRMVGKVSYDTFFGAVHCRTTLAESIAYDRYPVANKPSCVHEVASLTEHLLLEGVYYVYHTPFFHIPSRDYTITEHWQETNNSVGRQLRDLEYGKMFDAKGSKFTWTPNTKSRGDHIMKTQLGTGYQESNDWFAEYKKILPNDEWVKKIPDIIKKLRELSSICSTKGVEYADESEDFDIYFTKAFMDELKEHAMKDKYVSRTHSKITNEYGRFATVLLICATRAFGRKVTIYCRYRAIHGALMYHKAIYPDDYNRLKIVVGWDFDKEMVGGLYRRDEPDIDKLHPLKRWDIYGPMFQNEREKGVTWDYHLESGEVDIRKGNPFEKEQMDEDNVNTPLICELDESKYRSFVEKIIDDEVWEVEESLDTMMKPGHSLMEMNIEKDVTIDDSGILHVPDYYGRNIHYNFYGNMRLQCHEVMTTGQTPQDKSSERLMSFGRTFGVKGWLEMGLRPCDWTSLGEGPELRAADSMRNPILDVLSKEIEAEENEWFGEWYRQAYSGKGLDGYCLSSVPTSKLLWDWGRAYFSILKHHAPVELLMRSGKQTMAIYPAIDCWDFDKKLWGCRDLDDIRIAILEYCFEGQPMEGRREALLAIRLEGGERRRLLLRRYFPRWSSFLEKDDVDGALAMNFLPMILCQYRGMKLDTKVGCIPLAFCMKDEVRLIPIDIKSTQRIGHAGAWLGWLIRSYGVDTRPKKLDEAQVILKRCAFEYYLNVRFLGEQDDRLHRSAHGLNYRHWLGERCGGVSDALGMIRTIVHPKPEFIAVLISDSRSPEGERQSGIVRRFVGLDESNIGLVHVMIDGDKVTVKTTNKARARVIKRYFRGLDHDLIIVKSSGRVFGNEYVVAKLANI</sequence>
<dbReference type="Pfam" id="PF00898">
    <property type="entry name" value="Orbi_VP2"/>
    <property type="match status" value="2"/>
</dbReference>
<organism evidence="7 8">
    <name type="scientific">Tilligerry virus</name>
    <dbReference type="NCBI Taxonomy" id="1170505"/>
    <lineage>
        <taxon>Viruses</taxon>
        <taxon>Riboviria</taxon>
        <taxon>Orthornavirae</taxon>
        <taxon>Duplornaviricota</taxon>
        <taxon>Resentoviricetes</taxon>
        <taxon>Reovirales</taxon>
        <taxon>Sedoreoviridae</taxon>
        <taxon>Orbivirus</taxon>
        <taxon>Orbivirus eubenangeense</taxon>
        <taxon>Eubenangee virus</taxon>
    </lineage>
</organism>
<proteinExistence type="inferred from homology"/>
<comment type="similarity">
    <text evidence="2">Belongs to the orbivirus VP2 family.</text>
</comment>
<keyword evidence="4" id="KW-0167">Capsid protein</keyword>
<evidence type="ECO:0000256" key="4">
    <source>
        <dbReference type="ARBA" id="ARBA00022561"/>
    </source>
</evidence>
<accession>H9ZXQ3</accession>
<keyword evidence="5" id="KW-0946">Virion</keyword>
<evidence type="ECO:0000256" key="5">
    <source>
        <dbReference type="ARBA" id="ARBA00022844"/>
    </source>
</evidence>
<evidence type="ECO:0000256" key="3">
    <source>
        <dbReference type="ARBA" id="ARBA00015347"/>
    </source>
</evidence>
<dbReference type="GO" id="GO:0005198">
    <property type="term" value="F:structural molecule activity"/>
    <property type="evidence" value="ECO:0007669"/>
    <property type="project" value="InterPro"/>
</dbReference>
<dbReference type="GO" id="GO:0039625">
    <property type="term" value="C:viral inner capsid"/>
    <property type="evidence" value="ECO:0007669"/>
    <property type="project" value="UniProtKB-KW"/>
</dbReference>
<keyword evidence="6" id="KW-1153">Inner capsid protein</keyword>
<protein>
    <recommendedName>
        <fullName evidence="3">Outer capsid protein VP2</fullName>
    </recommendedName>
</protein>
<evidence type="ECO:0000256" key="1">
    <source>
        <dbReference type="ARBA" id="ARBA00004328"/>
    </source>
</evidence>
<dbReference type="EMBL" id="JQ070367">
    <property type="protein sequence ID" value="AFH41500.1"/>
    <property type="molecule type" value="Genomic_RNA"/>
</dbReference>
<dbReference type="InterPro" id="IPR001742">
    <property type="entry name" value="Capsid_VP2_Orbivir"/>
</dbReference>
<dbReference type="Proteomes" id="UP000169453">
    <property type="component" value="Genome"/>
</dbReference>
<comment type="subcellular location">
    <subcellularLocation>
        <location evidence="1">Virion</location>
    </subcellularLocation>
</comment>